<proteinExistence type="predicted"/>
<evidence type="ECO:0000313" key="2">
    <source>
        <dbReference type="Proteomes" id="UP000558488"/>
    </source>
</evidence>
<organism evidence="1 2">
    <name type="scientific">Pipistrellus kuhlii</name>
    <name type="common">Kuhl's pipistrelle</name>
    <dbReference type="NCBI Taxonomy" id="59472"/>
    <lineage>
        <taxon>Eukaryota</taxon>
        <taxon>Metazoa</taxon>
        <taxon>Chordata</taxon>
        <taxon>Craniata</taxon>
        <taxon>Vertebrata</taxon>
        <taxon>Euteleostomi</taxon>
        <taxon>Mammalia</taxon>
        <taxon>Eutheria</taxon>
        <taxon>Laurasiatheria</taxon>
        <taxon>Chiroptera</taxon>
        <taxon>Yangochiroptera</taxon>
        <taxon>Vespertilionidae</taxon>
        <taxon>Pipistrellus</taxon>
    </lineage>
</organism>
<dbReference type="AlphaFoldDB" id="A0A7J7X042"/>
<accession>A0A7J7X042</accession>
<evidence type="ECO:0000313" key="1">
    <source>
        <dbReference type="EMBL" id="KAF6343057.1"/>
    </source>
</evidence>
<gene>
    <name evidence="1" type="ORF">mPipKuh1_010776</name>
</gene>
<protein>
    <submittedName>
        <fullName evidence="1">Uncharacterized protein</fullName>
    </submittedName>
</protein>
<reference evidence="1 2" key="1">
    <citation type="journal article" date="2020" name="Nature">
        <title>Six reference-quality genomes reveal evolution of bat adaptations.</title>
        <authorList>
            <person name="Jebb D."/>
            <person name="Huang Z."/>
            <person name="Pippel M."/>
            <person name="Hughes G.M."/>
            <person name="Lavrichenko K."/>
            <person name="Devanna P."/>
            <person name="Winkler S."/>
            <person name="Jermiin L.S."/>
            <person name="Skirmuntt E.C."/>
            <person name="Katzourakis A."/>
            <person name="Burkitt-Gray L."/>
            <person name="Ray D.A."/>
            <person name="Sullivan K.A.M."/>
            <person name="Roscito J.G."/>
            <person name="Kirilenko B.M."/>
            <person name="Davalos L.M."/>
            <person name="Corthals A.P."/>
            <person name="Power M.L."/>
            <person name="Jones G."/>
            <person name="Ransome R.D."/>
            <person name="Dechmann D.K.N."/>
            <person name="Locatelli A.G."/>
            <person name="Puechmaille S.J."/>
            <person name="Fedrigo O."/>
            <person name="Jarvis E.D."/>
            <person name="Hiller M."/>
            <person name="Vernes S.C."/>
            <person name="Myers E.W."/>
            <person name="Teeling E.C."/>
        </authorList>
    </citation>
    <scope>NUCLEOTIDE SEQUENCE [LARGE SCALE GENOMIC DNA]</scope>
    <source>
        <strain evidence="1">MPipKuh1</strain>
        <tissue evidence="1">Flight muscle</tissue>
    </source>
</reference>
<name>A0A7J7X042_PIPKU</name>
<sequence length="125" mass="13979">MPLPLPSSRSCRIRRLLPHLLDLDLCCLHCSWFQQKACPVSSLSFHLIQFQSLPSAVVGKLISQQSQISTVRLKFLLRAENRLLCMGHEVSITLMCAPACDVLWKSHSQGAKEPHVALEPPFAGY</sequence>
<keyword evidence="2" id="KW-1185">Reference proteome</keyword>
<dbReference type="Proteomes" id="UP000558488">
    <property type="component" value="Unassembled WGS sequence"/>
</dbReference>
<dbReference type="EMBL" id="JACAGB010000009">
    <property type="protein sequence ID" value="KAF6343057.1"/>
    <property type="molecule type" value="Genomic_DNA"/>
</dbReference>
<comment type="caution">
    <text evidence="1">The sequence shown here is derived from an EMBL/GenBank/DDBJ whole genome shotgun (WGS) entry which is preliminary data.</text>
</comment>